<comment type="caution">
    <text evidence="8">The sequence shown here is derived from an EMBL/GenBank/DDBJ whole genome shotgun (WGS) entry which is preliminary data.</text>
</comment>
<dbReference type="PANTHER" id="PTHR36974">
    <property type="entry name" value="MEMBRANE PROTEIN-RELATED"/>
    <property type="match status" value="1"/>
</dbReference>
<gene>
    <name evidence="8" type="ORF">ACFQMF_14175</name>
</gene>
<keyword evidence="9" id="KW-1185">Reference proteome</keyword>
<keyword evidence="3 6" id="KW-1133">Transmembrane helix</keyword>
<dbReference type="RefSeq" id="WP_256409980.1">
    <property type="nucleotide sequence ID" value="NZ_JANHDN010000008.1"/>
</dbReference>
<evidence type="ECO:0000259" key="7">
    <source>
        <dbReference type="Pfam" id="PF07291"/>
    </source>
</evidence>
<evidence type="ECO:0000256" key="5">
    <source>
        <dbReference type="SAM" id="MobiDB-lite"/>
    </source>
</evidence>
<dbReference type="Proteomes" id="UP001596545">
    <property type="component" value="Unassembled WGS sequence"/>
</dbReference>
<dbReference type="Pfam" id="PF07291">
    <property type="entry name" value="MauE"/>
    <property type="match status" value="1"/>
</dbReference>
<evidence type="ECO:0000256" key="2">
    <source>
        <dbReference type="ARBA" id="ARBA00022692"/>
    </source>
</evidence>
<protein>
    <submittedName>
        <fullName evidence="8">MauE/DoxX family redox-associated membrane protein</fullName>
    </submittedName>
</protein>
<feature type="transmembrane region" description="Helical" evidence="6">
    <location>
        <begin position="82"/>
        <end position="100"/>
    </location>
</feature>
<dbReference type="GO" id="GO:0016020">
    <property type="term" value="C:membrane"/>
    <property type="evidence" value="ECO:0007669"/>
    <property type="project" value="UniProtKB-SubCell"/>
</dbReference>
<dbReference type="InterPro" id="IPR009908">
    <property type="entry name" value="Methylamine_util_MauE"/>
</dbReference>
<name>A0ABD6AP54_9EURY</name>
<dbReference type="AlphaFoldDB" id="A0ABD6AP54"/>
<evidence type="ECO:0000256" key="3">
    <source>
        <dbReference type="ARBA" id="ARBA00022989"/>
    </source>
</evidence>
<sequence>MSDETESDADSAGPLARRKRSLRRVMGAVYVVAGVSHFLAPESFARAVPPEFPRPRALVYLSGVAEVLLGLGMQFDRTRRASAWGIVALLVAVFPANVYMATDDVAAEFVPSRFAEVARAAAWARLPLQAMLVLWAWWHSLPDPGAGDGVDGDVGPGAETGTKTAARTGTETRTAG</sequence>
<evidence type="ECO:0000256" key="6">
    <source>
        <dbReference type="SAM" id="Phobius"/>
    </source>
</evidence>
<evidence type="ECO:0000256" key="1">
    <source>
        <dbReference type="ARBA" id="ARBA00004141"/>
    </source>
</evidence>
<comment type="subcellular location">
    <subcellularLocation>
        <location evidence="1">Membrane</location>
        <topology evidence="1">Multi-pass membrane protein</topology>
    </subcellularLocation>
</comment>
<feature type="region of interest" description="Disordered" evidence="5">
    <location>
        <begin position="148"/>
        <end position="176"/>
    </location>
</feature>
<keyword evidence="2 6" id="KW-0812">Transmembrane</keyword>
<feature type="domain" description="Methylamine utilisation protein MauE" evidence="7">
    <location>
        <begin position="22"/>
        <end position="94"/>
    </location>
</feature>
<organism evidence="8 9">
    <name type="scientific">Halorubrum rutilum</name>
    <dbReference type="NCBI Taxonomy" id="1364933"/>
    <lineage>
        <taxon>Archaea</taxon>
        <taxon>Methanobacteriati</taxon>
        <taxon>Methanobacteriota</taxon>
        <taxon>Stenosarchaea group</taxon>
        <taxon>Halobacteria</taxon>
        <taxon>Halobacteriales</taxon>
        <taxon>Haloferacaceae</taxon>
        <taxon>Halorubrum</taxon>
    </lineage>
</organism>
<dbReference type="PANTHER" id="PTHR36974:SF1">
    <property type="entry name" value="DOXX FAMILY MEMBRANE PROTEIN"/>
    <property type="match status" value="1"/>
</dbReference>
<reference evidence="8 9" key="1">
    <citation type="journal article" date="2019" name="Int. J. Syst. Evol. Microbiol.">
        <title>The Global Catalogue of Microorganisms (GCM) 10K type strain sequencing project: providing services to taxonomists for standard genome sequencing and annotation.</title>
        <authorList>
            <consortium name="The Broad Institute Genomics Platform"/>
            <consortium name="The Broad Institute Genome Sequencing Center for Infectious Disease"/>
            <person name="Wu L."/>
            <person name="Ma J."/>
        </authorList>
    </citation>
    <scope>NUCLEOTIDE SEQUENCE [LARGE SCALE GENOMIC DNA]</scope>
    <source>
        <strain evidence="8 9">CGMCC 1.12554</strain>
    </source>
</reference>
<feature type="transmembrane region" description="Helical" evidence="6">
    <location>
        <begin position="120"/>
        <end position="138"/>
    </location>
</feature>
<accession>A0ABD6AP54</accession>
<proteinExistence type="predicted"/>
<keyword evidence="4 6" id="KW-0472">Membrane</keyword>
<feature type="transmembrane region" description="Helical" evidence="6">
    <location>
        <begin position="25"/>
        <end position="45"/>
    </location>
</feature>
<evidence type="ECO:0000313" key="8">
    <source>
        <dbReference type="EMBL" id="MFC7325720.1"/>
    </source>
</evidence>
<feature type="compositionally biased region" description="Low complexity" evidence="5">
    <location>
        <begin position="156"/>
        <end position="176"/>
    </location>
</feature>
<evidence type="ECO:0000256" key="4">
    <source>
        <dbReference type="ARBA" id="ARBA00023136"/>
    </source>
</evidence>
<evidence type="ECO:0000313" key="9">
    <source>
        <dbReference type="Proteomes" id="UP001596545"/>
    </source>
</evidence>
<dbReference type="EMBL" id="JBHTBL010000012">
    <property type="protein sequence ID" value="MFC7325720.1"/>
    <property type="molecule type" value="Genomic_DNA"/>
</dbReference>